<gene>
    <name evidence="3" type="ORF">CC1G_09866</name>
</gene>
<dbReference type="InParanoid" id="A8N8K7"/>
<dbReference type="Proteomes" id="UP000001861">
    <property type="component" value="Unassembled WGS sequence"/>
</dbReference>
<dbReference type="VEuPathDB" id="FungiDB:CC1G_09866"/>
<feature type="region of interest" description="Disordered" evidence="1">
    <location>
        <begin position="1"/>
        <end position="24"/>
    </location>
</feature>
<dbReference type="OrthoDB" id="3241567at2759"/>
<evidence type="ECO:0000256" key="1">
    <source>
        <dbReference type="SAM" id="MobiDB-lite"/>
    </source>
</evidence>
<proteinExistence type="predicted"/>
<reference evidence="3 4" key="1">
    <citation type="journal article" date="2010" name="Proc. Natl. Acad. Sci. U.S.A.">
        <title>Insights into evolution of multicellular fungi from the assembled chromosomes of the mushroom Coprinopsis cinerea (Coprinus cinereus).</title>
        <authorList>
            <person name="Stajich J.E."/>
            <person name="Wilke S.K."/>
            <person name="Ahren D."/>
            <person name="Au C.H."/>
            <person name="Birren B.W."/>
            <person name="Borodovsky M."/>
            <person name="Burns C."/>
            <person name="Canback B."/>
            <person name="Casselton L.A."/>
            <person name="Cheng C.K."/>
            <person name="Deng J."/>
            <person name="Dietrich F.S."/>
            <person name="Fargo D.C."/>
            <person name="Farman M.L."/>
            <person name="Gathman A.C."/>
            <person name="Goldberg J."/>
            <person name="Guigo R."/>
            <person name="Hoegger P.J."/>
            <person name="Hooker J.B."/>
            <person name="Huggins A."/>
            <person name="James T.Y."/>
            <person name="Kamada T."/>
            <person name="Kilaru S."/>
            <person name="Kodira C."/>
            <person name="Kues U."/>
            <person name="Kupfer D."/>
            <person name="Kwan H.S."/>
            <person name="Lomsadze A."/>
            <person name="Li W."/>
            <person name="Lilly W.W."/>
            <person name="Ma L.J."/>
            <person name="Mackey A.J."/>
            <person name="Manning G."/>
            <person name="Martin F."/>
            <person name="Muraguchi H."/>
            <person name="Natvig D.O."/>
            <person name="Palmerini H."/>
            <person name="Ramesh M.A."/>
            <person name="Rehmeyer C.J."/>
            <person name="Roe B.A."/>
            <person name="Shenoy N."/>
            <person name="Stanke M."/>
            <person name="Ter-Hovhannisyan V."/>
            <person name="Tunlid A."/>
            <person name="Velagapudi R."/>
            <person name="Vision T.J."/>
            <person name="Zeng Q."/>
            <person name="Zolan M.E."/>
            <person name="Pukkila P.J."/>
        </authorList>
    </citation>
    <scope>NUCLEOTIDE SEQUENCE [LARGE SCALE GENOMIC DNA]</scope>
    <source>
        <strain evidence="4">Okayama-7 / 130 / ATCC MYA-4618 / FGSC 9003</strain>
    </source>
</reference>
<dbReference type="EMBL" id="AACS02000007">
    <property type="protein sequence ID" value="EAU90626.1"/>
    <property type="molecule type" value="Genomic_DNA"/>
</dbReference>
<keyword evidence="4" id="KW-1185">Reference proteome</keyword>
<evidence type="ECO:0000313" key="3">
    <source>
        <dbReference type="EMBL" id="EAU90626.1"/>
    </source>
</evidence>
<evidence type="ECO:0000313" key="4">
    <source>
        <dbReference type="Proteomes" id="UP000001861"/>
    </source>
</evidence>
<dbReference type="AlphaFoldDB" id="A8N8K7"/>
<dbReference type="KEGG" id="cci:CC1G_09866"/>
<feature type="domain" description="DUF6699" evidence="2">
    <location>
        <begin position="220"/>
        <end position="369"/>
    </location>
</feature>
<evidence type="ECO:0000259" key="2">
    <source>
        <dbReference type="Pfam" id="PF20415"/>
    </source>
</evidence>
<accession>A8N8K7</accession>
<comment type="caution">
    <text evidence="3">The sequence shown here is derived from an EMBL/GenBank/DDBJ whole genome shotgun (WGS) entry which is preliminary data.</text>
</comment>
<name>A8N8K7_COPC7</name>
<sequence length="385" mass="42466">MPRAVRFEEDHILPSPDTPASPQHALYKGVPKGILLQSGTFEKRASKGGRASRRYSTPVKIPQDMQNLNVEPDYGREQRTARRRSLTAIPNYTPHPSWQAPLPPVEVRTAPTAAERRPPLSPHNPRAFNVESVPARVHPSPKQNTVNEAQLPRYYGTDGSGASGGIPPAYGHVNHGIGAYGGVPQTPSTASTTSHLQARARTPLGLKDVVVDTHLAQPRIHWDIAYPFSTAVFPLRSRLQFSNLDVPATTPALDRLTIKFEHSRLEEACPSFPLSANWGSIKIRGSLPVEHQGKMIGIVTIRDIVNAIYDYFQVPLSAAEFASVSKEFVPLVLEAQSRRLHSNLYQIHGIPLRVDVMGELTRFGGLRITAVKEKRLVFGLDLGPW</sequence>
<dbReference type="RefSeq" id="XP_001831163.1">
    <property type="nucleotide sequence ID" value="XM_001831111.1"/>
</dbReference>
<organism evidence="3 4">
    <name type="scientific">Coprinopsis cinerea (strain Okayama-7 / 130 / ATCC MYA-4618 / FGSC 9003)</name>
    <name type="common">Inky cap fungus</name>
    <name type="synonym">Hormographiella aspergillata</name>
    <dbReference type="NCBI Taxonomy" id="240176"/>
    <lineage>
        <taxon>Eukaryota</taxon>
        <taxon>Fungi</taxon>
        <taxon>Dikarya</taxon>
        <taxon>Basidiomycota</taxon>
        <taxon>Agaricomycotina</taxon>
        <taxon>Agaricomycetes</taxon>
        <taxon>Agaricomycetidae</taxon>
        <taxon>Agaricales</taxon>
        <taxon>Agaricineae</taxon>
        <taxon>Psathyrellaceae</taxon>
        <taxon>Coprinopsis</taxon>
    </lineage>
</organism>
<dbReference type="InterPro" id="IPR046522">
    <property type="entry name" value="DUF6699"/>
</dbReference>
<dbReference type="Pfam" id="PF20415">
    <property type="entry name" value="DUF6699"/>
    <property type="match status" value="1"/>
</dbReference>
<dbReference type="GeneID" id="6007625"/>
<feature type="compositionally biased region" description="Basic and acidic residues" evidence="1">
    <location>
        <begin position="1"/>
        <end position="12"/>
    </location>
</feature>
<protein>
    <recommendedName>
        <fullName evidence="2">DUF6699 domain-containing protein</fullName>
    </recommendedName>
</protein>